<dbReference type="Gene3D" id="2.60.40.820">
    <property type="entry name" value="Transcription factor, T-box"/>
    <property type="match status" value="1"/>
</dbReference>
<protein>
    <submittedName>
        <fullName evidence="9">Brachyury</fullName>
    </submittedName>
</protein>
<accession>A0A1W6AZL3</accession>
<feature type="compositionally biased region" description="Polar residues" evidence="7">
    <location>
        <begin position="285"/>
        <end position="298"/>
    </location>
</feature>
<gene>
    <name evidence="9" type="primary">bra</name>
</gene>
<dbReference type="SMART" id="SM00425">
    <property type="entry name" value="TBOX"/>
    <property type="match status" value="1"/>
</dbReference>
<evidence type="ECO:0000256" key="1">
    <source>
        <dbReference type="ARBA" id="ARBA00004123"/>
    </source>
</evidence>
<comment type="subcellular location">
    <subcellularLocation>
        <location evidence="1 6">Nucleus</location>
    </subcellularLocation>
</comment>
<dbReference type="SUPFAM" id="SSF49417">
    <property type="entry name" value="p53-like transcription factors"/>
    <property type="match status" value="1"/>
</dbReference>
<evidence type="ECO:0000259" key="8">
    <source>
        <dbReference type="PROSITE" id="PS50252"/>
    </source>
</evidence>
<reference evidence="9" key="1">
    <citation type="journal article" date="2017" name="BMC Biol.">
        <title>Cleavage modification did not alter blastomere fates during bryozoan evolution.</title>
        <authorList>
            <person name="Vellutini B.C."/>
            <person name="Martin-Duran J.M."/>
            <person name="Hejnol A."/>
        </authorList>
    </citation>
    <scope>NUCLEOTIDE SEQUENCE</scope>
</reference>
<dbReference type="PRINTS" id="PR00937">
    <property type="entry name" value="TBOX"/>
</dbReference>
<evidence type="ECO:0000256" key="3">
    <source>
        <dbReference type="ARBA" id="ARBA00023125"/>
    </source>
</evidence>
<sequence length="376" mass="42584">MGAVDIAWQAGAAPSIKCDTVHSQQAQSREDVITSLLDKELWRSFHCKTNEMIVTKNGRRMFPVLRISIRGLNPDSMYSVMLDFSQQDEHKWKYMNGSWLPGTKGETPPQQDMYLHPDSPNFGSHWMKDIISFSKVKLTNKAITSPGHSTGHTLLHSLHKYQPRIHIVRVGGTELDRQTIGMFSFEETQFIAVTAYQNEEITSLKIKHNPFAKAFQDSKERFSVDRKSLSACDVVKSANEQDAHMNSWLFPSTALLAQPYLQRGLSTHSTNDHINQLRAARRSAPYSTAGSNSQQSHQGFFRQQGAHQDWRTQGIYTSPMLTGAMWPHTREQDMFLRNYGLNNNSAVTAEQPDHIHYNSATAANTYNPWANLQSGT</sequence>
<keyword evidence="3 6" id="KW-0238">DNA-binding</keyword>
<evidence type="ECO:0000256" key="7">
    <source>
        <dbReference type="SAM" id="MobiDB-lite"/>
    </source>
</evidence>
<dbReference type="PROSITE" id="PS50252">
    <property type="entry name" value="TBOX_3"/>
    <property type="match status" value="1"/>
</dbReference>
<proteinExistence type="evidence at transcript level"/>
<dbReference type="GO" id="GO:0001708">
    <property type="term" value="P:cell fate specification"/>
    <property type="evidence" value="ECO:0007669"/>
    <property type="project" value="TreeGrafter"/>
</dbReference>
<dbReference type="PROSITE" id="PS01264">
    <property type="entry name" value="TBOX_2"/>
    <property type="match status" value="1"/>
</dbReference>
<dbReference type="PANTHER" id="PTHR11267">
    <property type="entry name" value="T-BOX PROTEIN-RELATED"/>
    <property type="match status" value="1"/>
</dbReference>
<dbReference type="InterPro" id="IPR046360">
    <property type="entry name" value="T-box_DNA-bd"/>
</dbReference>
<evidence type="ECO:0000256" key="5">
    <source>
        <dbReference type="ARBA" id="ARBA00023242"/>
    </source>
</evidence>
<dbReference type="InterPro" id="IPR001699">
    <property type="entry name" value="TF_T-box"/>
</dbReference>
<dbReference type="PANTHER" id="PTHR11267:SF106">
    <property type="entry name" value="T-RELATED PROTEIN"/>
    <property type="match status" value="1"/>
</dbReference>
<keyword evidence="4" id="KW-0804">Transcription</keyword>
<dbReference type="GO" id="GO:0005634">
    <property type="term" value="C:nucleus"/>
    <property type="evidence" value="ECO:0007669"/>
    <property type="project" value="UniProtKB-SubCell"/>
</dbReference>
<evidence type="ECO:0000313" key="9">
    <source>
        <dbReference type="EMBL" id="ARJ36951.1"/>
    </source>
</evidence>
<dbReference type="InterPro" id="IPR018186">
    <property type="entry name" value="TF_T-box_CS"/>
</dbReference>
<feature type="domain" description="T-box" evidence="8">
    <location>
        <begin position="36"/>
        <end position="217"/>
    </location>
</feature>
<dbReference type="InterPro" id="IPR036960">
    <property type="entry name" value="T-box_sf"/>
</dbReference>
<evidence type="ECO:0000256" key="4">
    <source>
        <dbReference type="ARBA" id="ARBA00023163"/>
    </source>
</evidence>
<dbReference type="GO" id="GO:0000785">
    <property type="term" value="C:chromatin"/>
    <property type="evidence" value="ECO:0007669"/>
    <property type="project" value="TreeGrafter"/>
</dbReference>
<dbReference type="GO" id="GO:0045893">
    <property type="term" value="P:positive regulation of DNA-templated transcription"/>
    <property type="evidence" value="ECO:0007669"/>
    <property type="project" value="InterPro"/>
</dbReference>
<evidence type="ECO:0000256" key="6">
    <source>
        <dbReference type="PROSITE-ProRule" id="PRU00201"/>
    </source>
</evidence>
<dbReference type="GO" id="GO:0000978">
    <property type="term" value="F:RNA polymerase II cis-regulatory region sequence-specific DNA binding"/>
    <property type="evidence" value="ECO:0007669"/>
    <property type="project" value="InterPro"/>
</dbReference>
<evidence type="ECO:0000256" key="2">
    <source>
        <dbReference type="ARBA" id="ARBA00023015"/>
    </source>
</evidence>
<dbReference type="PROSITE" id="PS01283">
    <property type="entry name" value="TBOX_1"/>
    <property type="match status" value="1"/>
</dbReference>
<comment type="caution">
    <text evidence="6">Lacks conserved residue(s) required for the propagation of feature annotation.</text>
</comment>
<feature type="region of interest" description="Disordered" evidence="7">
    <location>
        <begin position="282"/>
        <end position="304"/>
    </location>
</feature>
<dbReference type="AlphaFoldDB" id="A0A1W6AZL3"/>
<keyword evidence="5 6" id="KW-0539">Nucleus</keyword>
<dbReference type="EMBL" id="KY565392">
    <property type="protein sequence ID" value="ARJ36951.1"/>
    <property type="molecule type" value="mRNA"/>
</dbReference>
<dbReference type="GO" id="GO:0000981">
    <property type="term" value="F:DNA-binding transcription factor activity, RNA polymerase II-specific"/>
    <property type="evidence" value="ECO:0007669"/>
    <property type="project" value="TreeGrafter"/>
</dbReference>
<organism evidence="9">
    <name type="scientific">Membranipora membranacea</name>
    <name type="common">Sea mat</name>
    <dbReference type="NCBI Taxonomy" id="95170"/>
    <lineage>
        <taxon>Eukaryota</taxon>
        <taxon>Metazoa</taxon>
        <taxon>Spiralia</taxon>
        <taxon>Lophotrochozoa</taxon>
        <taxon>Bryozoa</taxon>
        <taxon>Gymnolaemata</taxon>
        <taxon>Cheilostomatida</taxon>
        <taxon>Malacostegina</taxon>
        <taxon>Membraniporoidea</taxon>
        <taxon>Membraniporidae</taxon>
        <taxon>Membranipora</taxon>
    </lineage>
</organism>
<dbReference type="Pfam" id="PF00907">
    <property type="entry name" value="T-box"/>
    <property type="match status" value="1"/>
</dbReference>
<name>A0A1W6AZL3_MEMME</name>
<dbReference type="InterPro" id="IPR008967">
    <property type="entry name" value="p53-like_TF_DNA-bd_sf"/>
</dbReference>
<keyword evidence="2" id="KW-0805">Transcription regulation</keyword>
<dbReference type="CDD" id="cd20192">
    <property type="entry name" value="T-box_TBXT_TBX19-like"/>
    <property type="match status" value="1"/>
</dbReference>